<protein>
    <submittedName>
        <fullName evidence="1">Uncharacterized protein</fullName>
    </submittedName>
</protein>
<name>A0A9D4FDJ8_DREPO</name>
<proteinExistence type="predicted"/>
<reference evidence="1" key="2">
    <citation type="submission" date="2020-11" db="EMBL/GenBank/DDBJ databases">
        <authorList>
            <person name="McCartney M.A."/>
            <person name="Auch B."/>
            <person name="Kono T."/>
            <person name="Mallez S."/>
            <person name="Becker A."/>
            <person name="Gohl D.M."/>
            <person name="Silverstein K.A.T."/>
            <person name="Koren S."/>
            <person name="Bechman K.B."/>
            <person name="Herman A."/>
            <person name="Abrahante J.E."/>
            <person name="Garbe J."/>
        </authorList>
    </citation>
    <scope>NUCLEOTIDE SEQUENCE</scope>
    <source>
        <strain evidence="1">Duluth1</strain>
        <tissue evidence="1">Whole animal</tissue>
    </source>
</reference>
<dbReference type="Proteomes" id="UP000828390">
    <property type="component" value="Unassembled WGS sequence"/>
</dbReference>
<sequence length="50" mass="5767">MLKDLEFSPLQDRRRSSRLIFLYKVIEGMVPAIPLEDYIQPASKQEAGES</sequence>
<accession>A0A9D4FDJ8</accession>
<evidence type="ECO:0000313" key="2">
    <source>
        <dbReference type="Proteomes" id="UP000828390"/>
    </source>
</evidence>
<evidence type="ECO:0000313" key="1">
    <source>
        <dbReference type="EMBL" id="KAH3796750.1"/>
    </source>
</evidence>
<organism evidence="1 2">
    <name type="scientific">Dreissena polymorpha</name>
    <name type="common">Zebra mussel</name>
    <name type="synonym">Mytilus polymorpha</name>
    <dbReference type="NCBI Taxonomy" id="45954"/>
    <lineage>
        <taxon>Eukaryota</taxon>
        <taxon>Metazoa</taxon>
        <taxon>Spiralia</taxon>
        <taxon>Lophotrochozoa</taxon>
        <taxon>Mollusca</taxon>
        <taxon>Bivalvia</taxon>
        <taxon>Autobranchia</taxon>
        <taxon>Heteroconchia</taxon>
        <taxon>Euheterodonta</taxon>
        <taxon>Imparidentia</taxon>
        <taxon>Neoheterodontei</taxon>
        <taxon>Myida</taxon>
        <taxon>Dreissenoidea</taxon>
        <taxon>Dreissenidae</taxon>
        <taxon>Dreissena</taxon>
    </lineage>
</organism>
<dbReference type="EMBL" id="JAIWYP010000007">
    <property type="protein sequence ID" value="KAH3796750.1"/>
    <property type="molecule type" value="Genomic_DNA"/>
</dbReference>
<comment type="caution">
    <text evidence="1">The sequence shown here is derived from an EMBL/GenBank/DDBJ whole genome shotgun (WGS) entry which is preliminary data.</text>
</comment>
<reference evidence="1" key="1">
    <citation type="journal article" date="2019" name="bioRxiv">
        <title>The Genome of the Zebra Mussel, Dreissena polymorpha: A Resource for Invasive Species Research.</title>
        <authorList>
            <person name="McCartney M.A."/>
            <person name="Auch B."/>
            <person name="Kono T."/>
            <person name="Mallez S."/>
            <person name="Zhang Y."/>
            <person name="Obille A."/>
            <person name="Becker A."/>
            <person name="Abrahante J.E."/>
            <person name="Garbe J."/>
            <person name="Badalamenti J.P."/>
            <person name="Herman A."/>
            <person name="Mangelson H."/>
            <person name="Liachko I."/>
            <person name="Sullivan S."/>
            <person name="Sone E.D."/>
            <person name="Koren S."/>
            <person name="Silverstein K.A.T."/>
            <person name="Beckman K.B."/>
            <person name="Gohl D.M."/>
        </authorList>
    </citation>
    <scope>NUCLEOTIDE SEQUENCE</scope>
    <source>
        <strain evidence="1">Duluth1</strain>
        <tissue evidence="1">Whole animal</tissue>
    </source>
</reference>
<dbReference type="AlphaFoldDB" id="A0A9D4FDJ8"/>
<gene>
    <name evidence="1" type="ORF">DPMN_150321</name>
</gene>
<keyword evidence="2" id="KW-1185">Reference proteome</keyword>